<proteinExistence type="predicted"/>
<sequence length="430" mass="47910">MLHLTYFEKFKKPISLAFAASLLISFNAIASNLQKSDEFVDLGKGTKVRIVEQDATVTETLSKVSYIPKKVSEGPTDSDMTVVQNPAKPGKDGHFVDGPYTIDELDSIQTYAIVESVYRMTRGDLEVLKTKFPTTSSITKAVKTWDGRQYGILKISPNAGEDENAYYSREGTDRVLNFFHYTGTDKKEGRTCRSSDVVAHEAGHSMLDIFHPEYFDVDSPHTGGFHEAFGDLTAIFWTLSEFDQCKAVILDTGGDLHQPNFVSELAEQFGQTIGVGSSLRNADDDLAITQVENEVHELSRVFTGAIYDVLVDGFQANYTVSKTMKTPELILFETSQYLRQLFMESVLRLKTKAPTFSDFAYGLFDTANKRKVTPVFELDKIDWSSSILKQFERRKIRVKAGSTKMNFMGEAAVAKKGACGVACGRNAKKK</sequence>
<feature type="chain" id="PRO_5013252799" description="Peptidase M4 domain-containing protein" evidence="1">
    <location>
        <begin position="31"/>
        <end position="430"/>
    </location>
</feature>
<accession>A0A1W6N663</accession>
<dbReference type="RefSeq" id="WP_085784900.1">
    <property type="nucleotide sequence ID" value="NZ_CP008743.1"/>
</dbReference>
<dbReference type="EMBL" id="CP008743">
    <property type="protein sequence ID" value="ARN85344.1"/>
    <property type="molecule type" value="Genomic_DNA"/>
</dbReference>
<name>A0A1W6N663_9PROT</name>
<keyword evidence="1" id="KW-0732">Signal</keyword>
<evidence type="ECO:0000313" key="3">
    <source>
        <dbReference type="Proteomes" id="UP000237351"/>
    </source>
</evidence>
<organism evidence="2 3">
    <name type="scientific">Candidatus Nucleicultrix amoebiphila FS5</name>
    <dbReference type="NCBI Taxonomy" id="1414854"/>
    <lineage>
        <taxon>Bacteria</taxon>
        <taxon>Pseudomonadati</taxon>
        <taxon>Pseudomonadota</taxon>
        <taxon>Alphaproteobacteria</taxon>
        <taxon>Holosporales</taxon>
        <taxon>Candidatus Nucleicultricaceae</taxon>
        <taxon>Candidatus Nucleicultrix</taxon>
    </lineage>
</organism>
<protein>
    <recommendedName>
        <fullName evidence="4">Peptidase M4 domain-containing protein</fullName>
    </recommendedName>
</protein>
<evidence type="ECO:0008006" key="4">
    <source>
        <dbReference type="Google" id="ProtNLM"/>
    </source>
</evidence>
<evidence type="ECO:0000313" key="2">
    <source>
        <dbReference type="EMBL" id="ARN85344.1"/>
    </source>
</evidence>
<dbReference type="AlphaFoldDB" id="A0A1W6N663"/>
<dbReference type="KEGG" id="naf:GQ61_08650"/>
<dbReference type="OrthoDB" id="178184at2"/>
<evidence type="ECO:0000256" key="1">
    <source>
        <dbReference type="SAM" id="SignalP"/>
    </source>
</evidence>
<gene>
    <name evidence="2" type="ORF">GQ61_08650</name>
</gene>
<feature type="signal peptide" evidence="1">
    <location>
        <begin position="1"/>
        <end position="30"/>
    </location>
</feature>
<dbReference type="Proteomes" id="UP000237351">
    <property type="component" value="Chromosome"/>
</dbReference>
<keyword evidence="3" id="KW-1185">Reference proteome</keyword>
<reference evidence="2 3" key="1">
    <citation type="submission" date="2014-06" db="EMBL/GenBank/DDBJ databases">
        <title>The genome of the endonuclear symbiont Nucleicultrix amoebiphila.</title>
        <authorList>
            <person name="Schulz F."/>
            <person name="Horn M."/>
        </authorList>
    </citation>
    <scope>NUCLEOTIDE SEQUENCE [LARGE SCALE GENOMIC DNA]</scope>
    <source>
        <strain evidence="2 3">FS5</strain>
    </source>
</reference>
<dbReference type="SUPFAM" id="SSF55486">
    <property type="entry name" value="Metalloproteases ('zincins'), catalytic domain"/>
    <property type="match status" value="1"/>
</dbReference>
<dbReference type="STRING" id="1414854.GQ61_08650"/>